<dbReference type="SUPFAM" id="SSF50978">
    <property type="entry name" value="WD40 repeat-like"/>
    <property type="match status" value="1"/>
</dbReference>
<sequence>MEKLRNKFNTIILISILVTPIFLTPSDRKVETSRRSILIGHEKSVTSLILSNDLNILASGAEDKKIIIWDLKTNKLITTLLGHEEFITSLAISNDNKYLLSGGKDNKAILWDLKSEKQICKINKHGKLIQATGISDDSKYFATAGSFEKQIYIWNTSDCTLYKEIIHDDDITTLKFSTEEGSLISGSGGKGIQDLYIWNFHKNELLNNFGEHGDGVHQFTFSKNYIGSGSRNSPLKLWNIKSGQLMNTFIDLNEKLNQTVYSIAISPLENKIAAIYDFNCDLGIWNVNNGKQISSIYGNGICFSEIKFTDENNLLIVKSRKNDIEVMQLNLQL</sequence>
<evidence type="ECO:0000313" key="4">
    <source>
        <dbReference type="EMBL" id="TGL75466.1"/>
    </source>
</evidence>
<keyword evidence="2" id="KW-0677">Repeat</keyword>
<comment type="caution">
    <text evidence="4">The sequence shown here is derived from an EMBL/GenBank/DDBJ whole genome shotgun (WGS) entry which is preliminary data.</text>
</comment>
<proteinExistence type="predicted"/>
<dbReference type="InterPro" id="IPR020472">
    <property type="entry name" value="WD40_PAC1"/>
</dbReference>
<evidence type="ECO:0000256" key="2">
    <source>
        <dbReference type="ARBA" id="ARBA00022737"/>
    </source>
</evidence>
<name>A0ABY2MU10_9LEPT</name>
<dbReference type="CDD" id="cd00200">
    <property type="entry name" value="WD40"/>
    <property type="match status" value="1"/>
</dbReference>
<dbReference type="InterPro" id="IPR036322">
    <property type="entry name" value="WD40_repeat_dom_sf"/>
</dbReference>
<accession>A0ABY2MU10</accession>
<keyword evidence="1 3" id="KW-0853">WD repeat</keyword>
<dbReference type="PROSITE" id="PS50082">
    <property type="entry name" value="WD_REPEATS_2"/>
    <property type="match status" value="3"/>
</dbReference>
<feature type="repeat" description="WD" evidence="3">
    <location>
        <begin position="209"/>
        <end position="248"/>
    </location>
</feature>
<dbReference type="Pfam" id="PF00400">
    <property type="entry name" value="WD40"/>
    <property type="match status" value="2"/>
</dbReference>
<dbReference type="Pfam" id="PF03382">
    <property type="entry name" value="DUF285"/>
    <property type="match status" value="2"/>
</dbReference>
<gene>
    <name evidence="4" type="ORF">EHQ60_00010</name>
</gene>
<dbReference type="PROSITE" id="PS50294">
    <property type="entry name" value="WD_REPEATS_REGION"/>
    <property type="match status" value="2"/>
</dbReference>
<dbReference type="PRINTS" id="PR00320">
    <property type="entry name" value="GPROTEINBRPT"/>
</dbReference>
<dbReference type="SMART" id="SM00320">
    <property type="entry name" value="WD40"/>
    <property type="match status" value="6"/>
</dbReference>
<feature type="repeat" description="WD" evidence="3">
    <location>
        <begin position="38"/>
        <end position="79"/>
    </location>
</feature>
<feature type="repeat" description="WD" evidence="3">
    <location>
        <begin position="80"/>
        <end position="121"/>
    </location>
</feature>
<dbReference type="PANTHER" id="PTHR19848">
    <property type="entry name" value="WD40 REPEAT PROTEIN"/>
    <property type="match status" value="1"/>
</dbReference>
<dbReference type="Gene3D" id="2.130.10.10">
    <property type="entry name" value="YVTN repeat-like/Quinoprotein amine dehydrogenase"/>
    <property type="match status" value="2"/>
</dbReference>
<dbReference type="RefSeq" id="WP_100720350.1">
    <property type="nucleotide sequence ID" value="NZ_RQGI01000002.1"/>
</dbReference>
<protein>
    <submittedName>
        <fullName evidence="4">WD40 repeat domain-containing protein</fullName>
    </submittedName>
</protein>
<dbReference type="InterPro" id="IPR001680">
    <property type="entry name" value="WD40_rpt"/>
</dbReference>
<evidence type="ECO:0000313" key="5">
    <source>
        <dbReference type="Proteomes" id="UP000297352"/>
    </source>
</evidence>
<dbReference type="PANTHER" id="PTHR19848:SF8">
    <property type="entry name" value="F-BOX AND WD REPEAT DOMAIN CONTAINING 7"/>
    <property type="match status" value="1"/>
</dbReference>
<dbReference type="EMBL" id="RQGI01000002">
    <property type="protein sequence ID" value="TGL75466.1"/>
    <property type="molecule type" value="Genomic_DNA"/>
</dbReference>
<dbReference type="InterPro" id="IPR005046">
    <property type="entry name" value="DUF285"/>
</dbReference>
<keyword evidence="5" id="KW-1185">Reference proteome</keyword>
<dbReference type="Proteomes" id="UP000297352">
    <property type="component" value="Unassembled WGS sequence"/>
</dbReference>
<dbReference type="InterPro" id="IPR019775">
    <property type="entry name" value="WD40_repeat_CS"/>
</dbReference>
<dbReference type="InterPro" id="IPR015943">
    <property type="entry name" value="WD40/YVTN_repeat-like_dom_sf"/>
</dbReference>
<evidence type="ECO:0000256" key="1">
    <source>
        <dbReference type="ARBA" id="ARBA00022574"/>
    </source>
</evidence>
<reference evidence="5" key="1">
    <citation type="journal article" date="2019" name="PLoS Negl. Trop. Dis.">
        <title>Revisiting the worldwide diversity of Leptospira species in the environment.</title>
        <authorList>
            <person name="Vincent A.T."/>
            <person name="Schiettekatte O."/>
            <person name="Bourhy P."/>
            <person name="Veyrier F.J."/>
            <person name="Picardeau M."/>
        </authorList>
    </citation>
    <scope>NUCLEOTIDE SEQUENCE [LARGE SCALE GENOMIC DNA]</scope>
    <source>
        <strain evidence="5">201702449</strain>
    </source>
</reference>
<evidence type="ECO:0000256" key="3">
    <source>
        <dbReference type="PROSITE-ProRule" id="PRU00221"/>
    </source>
</evidence>
<organism evidence="4 5">
    <name type="scientific">Leptospira levettii</name>
    <dbReference type="NCBI Taxonomy" id="2023178"/>
    <lineage>
        <taxon>Bacteria</taxon>
        <taxon>Pseudomonadati</taxon>
        <taxon>Spirochaetota</taxon>
        <taxon>Spirochaetia</taxon>
        <taxon>Leptospirales</taxon>
        <taxon>Leptospiraceae</taxon>
        <taxon>Leptospira</taxon>
    </lineage>
</organism>
<dbReference type="PROSITE" id="PS00678">
    <property type="entry name" value="WD_REPEATS_1"/>
    <property type="match status" value="2"/>
</dbReference>